<evidence type="ECO:0000313" key="2">
    <source>
        <dbReference type="EMBL" id="KAK5969977.1"/>
    </source>
</evidence>
<dbReference type="AlphaFoldDB" id="A0AAN8IHX3"/>
<feature type="non-terminal residue" evidence="2">
    <location>
        <position position="111"/>
    </location>
</feature>
<proteinExistence type="predicted"/>
<protein>
    <recommendedName>
        <fullName evidence="4">Secreted protein</fullName>
    </recommendedName>
</protein>
<dbReference type="EMBL" id="WIXE01019495">
    <property type="protein sequence ID" value="KAK5969977.1"/>
    <property type="molecule type" value="Genomic_DNA"/>
</dbReference>
<evidence type="ECO:0008006" key="4">
    <source>
        <dbReference type="Google" id="ProtNLM"/>
    </source>
</evidence>
<dbReference type="Proteomes" id="UP001331761">
    <property type="component" value="Unassembled WGS sequence"/>
</dbReference>
<reference evidence="2 3" key="1">
    <citation type="submission" date="2019-10" db="EMBL/GenBank/DDBJ databases">
        <title>Assembly and Annotation for the nematode Trichostrongylus colubriformis.</title>
        <authorList>
            <person name="Martin J."/>
        </authorList>
    </citation>
    <scope>NUCLEOTIDE SEQUENCE [LARGE SCALE GENOMIC DNA]</scope>
    <source>
        <strain evidence="2">G859</strain>
        <tissue evidence="2">Whole worm</tissue>
    </source>
</reference>
<evidence type="ECO:0000256" key="1">
    <source>
        <dbReference type="SAM" id="SignalP"/>
    </source>
</evidence>
<keyword evidence="1" id="KW-0732">Signal</keyword>
<name>A0AAN8IHX3_TRICO</name>
<evidence type="ECO:0000313" key="3">
    <source>
        <dbReference type="Proteomes" id="UP001331761"/>
    </source>
</evidence>
<sequence>MILPVLLIQLLLPISDAFFPIAPSCGCPPMHPACPPNPACPARDVPLSQQMQPIVNVPDELEMRAAAFGIPIGQRVRAPTNLEQFEKLVERQEAIFAATAQPAPPSEPLDQ</sequence>
<gene>
    <name evidence="2" type="ORF">GCK32_020228</name>
</gene>
<accession>A0AAN8IHX3</accession>
<organism evidence="2 3">
    <name type="scientific">Trichostrongylus colubriformis</name>
    <name type="common">Black scour worm</name>
    <dbReference type="NCBI Taxonomy" id="6319"/>
    <lineage>
        <taxon>Eukaryota</taxon>
        <taxon>Metazoa</taxon>
        <taxon>Ecdysozoa</taxon>
        <taxon>Nematoda</taxon>
        <taxon>Chromadorea</taxon>
        <taxon>Rhabditida</taxon>
        <taxon>Rhabditina</taxon>
        <taxon>Rhabditomorpha</taxon>
        <taxon>Strongyloidea</taxon>
        <taxon>Trichostrongylidae</taxon>
        <taxon>Trichostrongylus</taxon>
    </lineage>
</organism>
<feature type="signal peptide" evidence="1">
    <location>
        <begin position="1"/>
        <end position="17"/>
    </location>
</feature>
<feature type="chain" id="PRO_5042993938" description="Secreted protein" evidence="1">
    <location>
        <begin position="18"/>
        <end position="111"/>
    </location>
</feature>
<keyword evidence="3" id="KW-1185">Reference proteome</keyword>
<comment type="caution">
    <text evidence="2">The sequence shown here is derived from an EMBL/GenBank/DDBJ whole genome shotgun (WGS) entry which is preliminary data.</text>
</comment>